<name>A0A382XUB3_9ZZZZ</name>
<proteinExistence type="predicted"/>
<organism evidence="2">
    <name type="scientific">marine metagenome</name>
    <dbReference type="NCBI Taxonomy" id="408172"/>
    <lineage>
        <taxon>unclassified sequences</taxon>
        <taxon>metagenomes</taxon>
        <taxon>ecological metagenomes</taxon>
    </lineage>
</organism>
<evidence type="ECO:0000313" key="2">
    <source>
        <dbReference type="EMBL" id="SVD73868.1"/>
    </source>
</evidence>
<protein>
    <submittedName>
        <fullName evidence="2">Uncharacterized protein</fullName>
    </submittedName>
</protein>
<dbReference type="EMBL" id="UINC01170031">
    <property type="protein sequence ID" value="SVD73868.1"/>
    <property type="molecule type" value="Genomic_DNA"/>
</dbReference>
<evidence type="ECO:0000256" key="1">
    <source>
        <dbReference type="SAM" id="MobiDB-lite"/>
    </source>
</evidence>
<gene>
    <name evidence="2" type="ORF">METZ01_LOCUS426722</name>
</gene>
<accession>A0A382XUB3</accession>
<dbReference type="AlphaFoldDB" id="A0A382XUB3"/>
<reference evidence="2" key="1">
    <citation type="submission" date="2018-05" db="EMBL/GenBank/DDBJ databases">
        <authorList>
            <person name="Lanie J.A."/>
            <person name="Ng W.-L."/>
            <person name="Kazmierczak K.M."/>
            <person name="Andrzejewski T.M."/>
            <person name="Davidsen T.M."/>
            <person name="Wayne K.J."/>
            <person name="Tettelin H."/>
            <person name="Glass J.I."/>
            <person name="Rusch D."/>
            <person name="Podicherti R."/>
            <person name="Tsui H.-C.T."/>
            <person name="Winkler M.E."/>
        </authorList>
    </citation>
    <scope>NUCLEOTIDE SEQUENCE</scope>
</reference>
<feature type="compositionally biased region" description="Basic and acidic residues" evidence="1">
    <location>
        <begin position="100"/>
        <end position="110"/>
    </location>
</feature>
<feature type="compositionally biased region" description="Basic residues" evidence="1">
    <location>
        <begin position="111"/>
        <end position="124"/>
    </location>
</feature>
<sequence length="124" mass="14256">VSEPQKDFNQDYLAEKLQSIGNKLDDAYGEPLLDELITRMERTVAHFNEEVDGMVRILRSRTKNQRGLLASMRGEDPNAEPVEMSDLEKKLESSGNGKDLSNKEVDEETPKKKKFSLFKRKKKK</sequence>
<feature type="region of interest" description="Disordered" evidence="1">
    <location>
        <begin position="63"/>
        <end position="124"/>
    </location>
</feature>
<feature type="non-terminal residue" evidence="2">
    <location>
        <position position="1"/>
    </location>
</feature>